<dbReference type="EMBL" id="KN832870">
    <property type="protein sequence ID" value="KIN09154.1"/>
    <property type="molecule type" value="Genomic_DNA"/>
</dbReference>
<feature type="chain" id="PRO_5002163248" evidence="1">
    <location>
        <begin position="28"/>
        <end position="516"/>
    </location>
</feature>
<dbReference type="Proteomes" id="UP000054321">
    <property type="component" value="Unassembled WGS sequence"/>
</dbReference>
<keyword evidence="3" id="KW-1185">Reference proteome</keyword>
<sequence length="516" mass="55757">MIHLDRSHGHLVTLLLLPIALAPAVESIQPLLGEPFIGGPREPNLLRPKDKYNQFTLAYHRDTGNTRSDDYLSPLGEEIKTLSTSQIKPAPLYWDDEGRLTAGAICNDTTTCIVALDRDTFNVTATWTGPTEHGSVPYFPFFTYSTVYYGRRYVTPALGPRILEVERIDNEQETSFKVFRDLDLSSIVGNNSQIINSQYDADGNLWFTTGGFSGVGLGSASTTAVVGYVEPAGVIRHIGLPGSTIENGIAMSGSTVYLATGPAGDNDHPNAVGYLYALEPSSEGVRILYTEKYDAGDGIKLGGISRGSGSSPSLLGNEYVTIIDNANERINLLFFRQANSPSNSSNLLCKVPLFSPNASANENTLGSHFNGDTYSVIVTNSFNAPPPINFFNSTTTINSSAHKVTNAGPGFARIDPNPQSGERGTRWEADLRATGIPTLSTASGPLYQYSQGHDLARNGSYVWYVSGVDYETGEIVFRIRTGAGPLFNNNYQSPTLGPDGAVYTWVQGGIVKVYDM</sequence>
<evidence type="ECO:0000313" key="2">
    <source>
        <dbReference type="EMBL" id="KIN09154.1"/>
    </source>
</evidence>
<evidence type="ECO:0000256" key="1">
    <source>
        <dbReference type="SAM" id="SignalP"/>
    </source>
</evidence>
<dbReference type="SUPFAM" id="SSF63829">
    <property type="entry name" value="Calcium-dependent phosphotriesterase"/>
    <property type="match status" value="1"/>
</dbReference>
<protein>
    <submittedName>
        <fullName evidence="2">Uncharacterized protein</fullName>
    </submittedName>
</protein>
<reference evidence="3" key="2">
    <citation type="submission" date="2015-01" db="EMBL/GenBank/DDBJ databases">
        <title>Evolutionary Origins and Diversification of the Mycorrhizal Mutualists.</title>
        <authorList>
            <consortium name="DOE Joint Genome Institute"/>
            <consortium name="Mycorrhizal Genomics Consortium"/>
            <person name="Kohler A."/>
            <person name="Kuo A."/>
            <person name="Nagy L.G."/>
            <person name="Floudas D."/>
            <person name="Copeland A."/>
            <person name="Barry K.W."/>
            <person name="Cichocki N."/>
            <person name="Veneault-Fourrey C."/>
            <person name="LaButti K."/>
            <person name="Lindquist E.A."/>
            <person name="Lipzen A."/>
            <person name="Lundell T."/>
            <person name="Morin E."/>
            <person name="Murat C."/>
            <person name="Riley R."/>
            <person name="Ohm R."/>
            <person name="Sun H."/>
            <person name="Tunlid A."/>
            <person name="Henrissat B."/>
            <person name="Grigoriev I.V."/>
            <person name="Hibbett D.S."/>
            <person name="Martin F."/>
        </authorList>
    </citation>
    <scope>NUCLEOTIDE SEQUENCE [LARGE SCALE GENOMIC DNA]</scope>
    <source>
        <strain evidence="3">Zn</strain>
    </source>
</reference>
<evidence type="ECO:0000313" key="3">
    <source>
        <dbReference type="Proteomes" id="UP000054321"/>
    </source>
</evidence>
<name>A0A0C3DCU1_OIDMZ</name>
<reference evidence="2 3" key="1">
    <citation type="submission" date="2014-04" db="EMBL/GenBank/DDBJ databases">
        <authorList>
            <consortium name="DOE Joint Genome Institute"/>
            <person name="Kuo A."/>
            <person name="Martino E."/>
            <person name="Perotto S."/>
            <person name="Kohler A."/>
            <person name="Nagy L.G."/>
            <person name="Floudas D."/>
            <person name="Copeland A."/>
            <person name="Barry K.W."/>
            <person name="Cichocki N."/>
            <person name="Veneault-Fourrey C."/>
            <person name="LaButti K."/>
            <person name="Lindquist E.A."/>
            <person name="Lipzen A."/>
            <person name="Lundell T."/>
            <person name="Morin E."/>
            <person name="Murat C."/>
            <person name="Sun H."/>
            <person name="Tunlid A."/>
            <person name="Henrissat B."/>
            <person name="Grigoriev I.V."/>
            <person name="Hibbett D.S."/>
            <person name="Martin F."/>
            <person name="Nordberg H.P."/>
            <person name="Cantor M.N."/>
            <person name="Hua S.X."/>
        </authorList>
    </citation>
    <scope>NUCLEOTIDE SEQUENCE [LARGE SCALE GENOMIC DNA]</scope>
    <source>
        <strain evidence="2 3">Zn</strain>
    </source>
</reference>
<dbReference type="AlphaFoldDB" id="A0A0C3DCU1"/>
<proteinExistence type="predicted"/>
<accession>A0A0C3DCU1</accession>
<dbReference type="InParanoid" id="A0A0C3DCU1"/>
<keyword evidence="1" id="KW-0732">Signal</keyword>
<dbReference type="STRING" id="913774.A0A0C3DCU1"/>
<gene>
    <name evidence="2" type="ORF">OIDMADRAFT_38010</name>
</gene>
<dbReference type="HOGENOM" id="CLU_040418_1_0_1"/>
<feature type="signal peptide" evidence="1">
    <location>
        <begin position="1"/>
        <end position="27"/>
    </location>
</feature>
<dbReference type="OrthoDB" id="4818326at2759"/>
<organism evidence="2 3">
    <name type="scientific">Oidiodendron maius (strain Zn)</name>
    <dbReference type="NCBI Taxonomy" id="913774"/>
    <lineage>
        <taxon>Eukaryota</taxon>
        <taxon>Fungi</taxon>
        <taxon>Dikarya</taxon>
        <taxon>Ascomycota</taxon>
        <taxon>Pezizomycotina</taxon>
        <taxon>Leotiomycetes</taxon>
        <taxon>Leotiomycetes incertae sedis</taxon>
        <taxon>Myxotrichaceae</taxon>
        <taxon>Oidiodendron</taxon>
    </lineage>
</organism>